<dbReference type="InterPro" id="IPR027383">
    <property type="entry name" value="Znf_put"/>
</dbReference>
<keyword evidence="1" id="KW-0812">Transmembrane</keyword>
<evidence type="ECO:0000256" key="1">
    <source>
        <dbReference type="SAM" id="Phobius"/>
    </source>
</evidence>
<dbReference type="STRING" id="1121298.SAMN05444401_0005"/>
<dbReference type="Pfam" id="PF13490">
    <property type="entry name" value="zf-HC2"/>
    <property type="match status" value="1"/>
</dbReference>
<dbReference type="EMBL" id="FQZO01000010">
    <property type="protein sequence ID" value="SHJ88790.1"/>
    <property type="molecule type" value="Genomic_DNA"/>
</dbReference>
<dbReference type="RefSeq" id="WP_073011431.1">
    <property type="nucleotide sequence ID" value="NZ_FQZO01000010.1"/>
</dbReference>
<keyword evidence="3" id="KW-0862">Zinc</keyword>
<keyword evidence="1" id="KW-1133">Transmembrane helix</keyword>
<feature type="transmembrane region" description="Helical" evidence="1">
    <location>
        <begin position="144"/>
        <end position="168"/>
    </location>
</feature>
<keyword evidence="3" id="KW-0863">Zinc-finger</keyword>
<feature type="transmembrane region" description="Helical" evidence="1">
    <location>
        <begin position="112"/>
        <end position="132"/>
    </location>
</feature>
<keyword evidence="3" id="KW-0479">Metal-binding</keyword>
<name>A0A1M6MZF5_9CLOT</name>
<evidence type="ECO:0000313" key="4">
    <source>
        <dbReference type="Proteomes" id="UP000184080"/>
    </source>
</evidence>
<gene>
    <name evidence="3" type="ORF">SAMN05444401_0005</name>
</gene>
<keyword evidence="4" id="KW-1185">Reference proteome</keyword>
<sequence length="174" mass="20065">MSCDLSCNTIRDLLPIYLDGIASKETNICVNKHLSECQQCQNEYKKLCKISEEKRDVVISESASIKTLRKKLIFSFITVIILGVTLVSIAAFCSYSKLTYTHSSFFQLVPVIILYVGIYFLPLLAILIAVIWKNTIPKKEKKFWPNVIILFLVIWVLTQVSFLLWQFFSILWVC</sequence>
<dbReference type="GO" id="GO:0008270">
    <property type="term" value="F:zinc ion binding"/>
    <property type="evidence" value="ECO:0007669"/>
    <property type="project" value="UniProtKB-KW"/>
</dbReference>
<dbReference type="AlphaFoldDB" id="A0A1M6MZF5"/>
<feature type="domain" description="Putative zinc-finger" evidence="2">
    <location>
        <begin position="7"/>
        <end position="41"/>
    </location>
</feature>
<dbReference type="OrthoDB" id="6194834at2"/>
<evidence type="ECO:0000259" key="2">
    <source>
        <dbReference type="Pfam" id="PF13490"/>
    </source>
</evidence>
<dbReference type="Proteomes" id="UP000184080">
    <property type="component" value="Unassembled WGS sequence"/>
</dbReference>
<accession>A0A1M6MZF5</accession>
<evidence type="ECO:0000313" key="3">
    <source>
        <dbReference type="EMBL" id="SHJ88790.1"/>
    </source>
</evidence>
<organism evidence="3 4">
    <name type="scientific">Clostridium amylolyticum</name>
    <dbReference type="NCBI Taxonomy" id="1121298"/>
    <lineage>
        <taxon>Bacteria</taxon>
        <taxon>Bacillati</taxon>
        <taxon>Bacillota</taxon>
        <taxon>Clostridia</taxon>
        <taxon>Eubacteriales</taxon>
        <taxon>Clostridiaceae</taxon>
        <taxon>Clostridium</taxon>
    </lineage>
</organism>
<keyword evidence="1" id="KW-0472">Membrane</keyword>
<protein>
    <submittedName>
        <fullName evidence="3">Putative zinc-finger</fullName>
    </submittedName>
</protein>
<feature type="transmembrane region" description="Helical" evidence="1">
    <location>
        <begin position="72"/>
        <end position="92"/>
    </location>
</feature>
<proteinExistence type="predicted"/>
<reference evidence="3 4" key="1">
    <citation type="submission" date="2016-11" db="EMBL/GenBank/DDBJ databases">
        <authorList>
            <person name="Jaros S."/>
            <person name="Januszkiewicz K."/>
            <person name="Wedrychowicz H."/>
        </authorList>
    </citation>
    <scope>NUCLEOTIDE SEQUENCE [LARGE SCALE GENOMIC DNA]</scope>
    <source>
        <strain evidence="3 4">DSM 21864</strain>
    </source>
</reference>